<evidence type="ECO:0000256" key="5">
    <source>
        <dbReference type="ARBA" id="ARBA00022898"/>
    </source>
</evidence>
<dbReference type="InterPro" id="IPR050859">
    <property type="entry name" value="Class-I_PLP-dep_aminotransf"/>
</dbReference>
<keyword evidence="6" id="KW-0732">Signal</keyword>
<dbReference type="CDD" id="cd00609">
    <property type="entry name" value="AAT_like"/>
    <property type="match status" value="1"/>
</dbReference>
<evidence type="ECO:0000313" key="9">
    <source>
        <dbReference type="Proteomes" id="UP001583186"/>
    </source>
</evidence>
<dbReference type="SUPFAM" id="SSF53383">
    <property type="entry name" value="PLP-dependent transferases"/>
    <property type="match status" value="1"/>
</dbReference>
<keyword evidence="4" id="KW-0808">Transferase</keyword>
<comment type="caution">
    <text evidence="8">The sequence shown here is derived from an EMBL/GenBank/DDBJ whole genome shotgun (WGS) entry which is preliminary data.</text>
</comment>
<dbReference type="Pfam" id="PF00155">
    <property type="entry name" value="Aminotran_1_2"/>
    <property type="match status" value="1"/>
</dbReference>
<dbReference type="InterPro" id="IPR015424">
    <property type="entry name" value="PyrdxlP-dep_Trfase"/>
</dbReference>
<reference evidence="8 9" key="1">
    <citation type="journal article" date="2024" name="IMA Fungus">
        <title>IMA Genome - F19 : A genome assembly and annotation guide to empower mycologists, including annotated draft genome sequences of Ceratocystis pirilliformis, Diaporthe australafricana, Fusarium ophioides, Paecilomyces lecythidis, and Sporothrix stenoceras.</title>
        <authorList>
            <person name="Aylward J."/>
            <person name="Wilson A.M."/>
            <person name="Visagie C.M."/>
            <person name="Spraker J."/>
            <person name="Barnes I."/>
            <person name="Buitendag C."/>
            <person name="Ceriani C."/>
            <person name="Del Mar Angel L."/>
            <person name="du Plessis D."/>
            <person name="Fuchs T."/>
            <person name="Gasser K."/>
            <person name="Kramer D."/>
            <person name="Li W."/>
            <person name="Munsamy K."/>
            <person name="Piso A."/>
            <person name="Price J.L."/>
            <person name="Sonnekus B."/>
            <person name="Thomas C."/>
            <person name="van der Nest A."/>
            <person name="van Dijk A."/>
            <person name="van Heerden A."/>
            <person name="van Vuuren N."/>
            <person name="Yilmaz N."/>
            <person name="Duong T.A."/>
            <person name="van der Merwe N.A."/>
            <person name="Wingfield M.J."/>
            <person name="Wingfield B.D."/>
        </authorList>
    </citation>
    <scope>NUCLEOTIDE SEQUENCE [LARGE SCALE GENOMIC DNA]</scope>
    <source>
        <strain evidence="8 9">CMW 5346</strain>
    </source>
</reference>
<dbReference type="PANTHER" id="PTHR42790:SF21">
    <property type="entry name" value="AROMATIC_AMINOADIPATE AMINOTRANSFERASE 1"/>
    <property type="match status" value="1"/>
</dbReference>
<dbReference type="PANTHER" id="PTHR42790">
    <property type="entry name" value="AMINOTRANSFERASE"/>
    <property type="match status" value="1"/>
</dbReference>
<evidence type="ECO:0000256" key="4">
    <source>
        <dbReference type="ARBA" id="ARBA00022679"/>
    </source>
</evidence>
<evidence type="ECO:0000313" key="8">
    <source>
        <dbReference type="EMBL" id="KAL1902771.1"/>
    </source>
</evidence>
<evidence type="ECO:0000256" key="2">
    <source>
        <dbReference type="ARBA" id="ARBA00007441"/>
    </source>
</evidence>
<dbReference type="GO" id="GO:0008483">
    <property type="term" value="F:transaminase activity"/>
    <property type="evidence" value="ECO:0007669"/>
    <property type="project" value="UniProtKB-KW"/>
</dbReference>
<keyword evidence="3 8" id="KW-0032">Aminotransferase</keyword>
<feature type="domain" description="Aminotransferase class I/classII large" evidence="7">
    <location>
        <begin position="268"/>
        <end position="606"/>
    </location>
</feature>
<comment type="cofactor">
    <cofactor evidence="1">
        <name>pyridoxal 5'-phosphate</name>
        <dbReference type="ChEBI" id="CHEBI:597326"/>
    </cofactor>
</comment>
<name>A0ABR3ZRI9_9PEZI</name>
<gene>
    <name evidence="8" type="primary">ARO8_1</name>
    <name evidence="8" type="ORF">Sste5346_000681</name>
</gene>
<evidence type="ECO:0000256" key="6">
    <source>
        <dbReference type="SAM" id="SignalP"/>
    </source>
</evidence>
<feature type="signal peptide" evidence="6">
    <location>
        <begin position="1"/>
        <end position="21"/>
    </location>
</feature>
<evidence type="ECO:0000256" key="3">
    <source>
        <dbReference type="ARBA" id="ARBA00022576"/>
    </source>
</evidence>
<evidence type="ECO:0000259" key="7">
    <source>
        <dbReference type="Pfam" id="PF00155"/>
    </source>
</evidence>
<comment type="similarity">
    <text evidence="2">Belongs to the class-I pyridoxal-phosphate-dependent aminotransferase family.</text>
</comment>
<evidence type="ECO:0000256" key="1">
    <source>
        <dbReference type="ARBA" id="ARBA00001933"/>
    </source>
</evidence>
<feature type="chain" id="PRO_5045163243" evidence="6">
    <location>
        <begin position="22"/>
        <end position="618"/>
    </location>
</feature>
<dbReference type="EMBL" id="JAWCUI010000003">
    <property type="protein sequence ID" value="KAL1902771.1"/>
    <property type="molecule type" value="Genomic_DNA"/>
</dbReference>
<keyword evidence="5" id="KW-0663">Pyridoxal phosphate</keyword>
<dbReference type="InterPro" id="IPR015421">
    <property type="entry name" value="PyrdxlP-dep_Trfase_major"/>
</dbReference>
<organism evidence="8 9">
    <name type="scientific">Sporothrix stenoceras</name>
    <dbReference type="NCBI Taxonomy" id="5173"/>
    <lineage>
        <taxon>Eukaryota</taxon>
        <taxon>Fungi</taxon>
        <taxon>Dikarya</taxon>
        <taxon>Ascomycota</taxon>
        <taxon>Pezizomycotina</taxon>
        <taxon>Sordariomycetes</taxon>
        <taxon>Sordariomycetidae</taxon>
        <taxon>Ophiostomatales</taxon>
        <taxon>Ophiostomataceae</taxon>
        <taxon>Sporothrix</taxon>
    </lineage>
</organism>
<proteinExistence type="inferred from homology"/>
<protein>
    <submittedName>
        <fullName evidence="8">Aromatic/aminoadipate aminotransferase 1</fullName>
    </submittedName>
</protein>
<dbReference type="Gene3D" id="3.40.640.10">
    <property type="entry name" value="Type I PLP-dependent aspartate aminotransferase-like (Major domain)"/>
    <property type="match status" value="1"/>
</dbReference>
<accession>A0ABR3ZRI9</accession>
<dbReference type="InterPro" id="IPR004839">
    <property type="entry name" value="Aminotransferase_I/II_large"/>
</dbReference>
<dbReference type="Proteomes" id="UP001583186">
    <property type="component" value="Unassembled WGS sequence"/>
</dbReference>
<sequence length="618" mass="67820">MSHRAVTTLLFRRCLSTPATALLTSSSARTSRKLSQRGFASLQQKSSGSWQTAAAGRPRCFSVTSTSRSSSSAAAATEVQYESEPADRQYSITIGDIEARRKRDGRLVAGTAAMADIDSFKTFPAWRQLPKARRWDHILSKESAAREPCVLKQAARHLKKPGLISLGGGLPSPEHFPILNMSMRVPTGQTEFTEAAAASEDGGATVSMGKYDASQALGATSGGSGPAEYDLSIALNYGQSKGSAQMLRWVTEHTELVCHPPYSDWSTCLTVGSTGALEQALRIFCDRERGDTMLTETYSFSTALETAAPLGIKVLGVEMDDQGMLPESLDDLLSGWDVKARGSPKPHLLYTVPSGQNPTGATQGAARRKAIYDVCSLHDVYILEDEPYYFIQMPPYQRDRPATSTPAPAQTSDEFLQSLIPTFVSFDVDGRVMRMDSFSKVLVPGSRMGWLTASEQIIERFVRHAEACNQGPSGFSQAALYEIVEKTWGHEGYLKWLAHIRESYTQRRNILLDACEDHLPAGIVSWTPPAAGMFHWMKVDHTKHPDHGKRSILELEEEIFDLCIEKGVLVARGSWFAAQPDQPQTGMYFRATFAAASASAMTEAICRFGEAVRESYRL</sequence>
<keyword evidence="9" id="KW-1185">Reference proteome</keyword>